<dbReference type="PANTHER" id="PTHR24567:SF74">
    <property type="entry name" value="HTH-TYPE TRANSCRIPTIONAL REGULATOR ARCR"/>
    <property type="match status" value="1"/>
</dbReference>
<proteinExistence type="predicted"/>
<keyword evidence="2" id="KW-0238">DNA-binding</keyword>
<dbReference type="AlphaFoldDB" id="A0A366X3R5"/>
<dbReference type="SMART" id="SM00419">
    <property type="entry name" value="HTH_CRP"/>
    <property type="match status" value="1"/>
</dbReference>
<dbReference type="InterPro" id="IPR050397">
    <property type="entry name" value="Env_Response_Regulators"/>
</dbReference>
<sequence>MISLPNTGFLADASDRLKSMMAAQARPVSLSRGQVLFDQGDPGDALFAVTDGALEVSVLSLQGRKLALDLMGPGAIFGEISLFDPGPRTATITATQPSQVLRVRNADILAQINKHPELAGDMIRLAGLRMRWMGRQLNEQVFLPVPTRLARKLLHLAPVSDSCPKTVALSQTELAEYVGATREAISKTIAAWKRLGVIETVRSGILIQDLEALHVLADLEQI</sequence>
<dbReference type="InterPro" id="IPR000595">
    <property type="entry name" value="cNMP-bd_dom"/>
</dbReference>
<dbReference type="EMBL" id="QOCE01000029">
    <property type="protein sequence ID" value="RBW55502.1"/>
    <property type="molecule type" value="Genomic_DNA"/>
</dbReference>
<gene>
    <name evidence="6" type="ORF">DS909_10305</name>
</gene>
<evidence type="ECO:0000313" key="6">
    <source>
        <dbReference type="EMBL" id="RBW55502.1"/>
    </source>
</evidence>
<reference evidence="6 7" key="1">
    <citation type="submission" date="2018-07" db="EMBL/GenBank/DDBJ databases">
        <title>Modular assembly of carbohydrate-degrading microbial communities in the ocean.</title>
        <authorList>
            <person name="Enke T.N."/>
            <person name="Datta M.S."/>
            <person name="Schwartzman J.A."/>
            <person name="Cermak N."/>
            <person name="Schmitz D.A."/>
            <person name="Barrere J."/>
            <person name="Cordero O.X."/>
        </authorList>
    </citation>
    <scope>NUCLEOTIDE SEQUENCE [LARGE SCALE GENOMIC DNA]</scope>
    <source>
        <strain evidence="6 7">C3M10</strain>
    </source>
</reference>
<dbReference type="Proteomes" id="UP000252706">
    <property type="component" value="Unassembled WGS sequence"/>
</dbReference>
<dbReference type="InterPro" id="IPR012318">
    <property type="entry name" value="HTH_CRP"/>
</dbReference>
<evidence type="ECO:0000313" key="7">
    <source>
        <dbReference type="Proteomes" id="UP000252706"/>
    </source>
</evidence>
<feature type="domain" description="HTH crp-type" evidence="5">
    <location>
        <begin position="143"/>
        <end position="211"/>
    </location>
</feature>
<comment type="caution">
    <text evidence="6">The sequence shown here is derived from an EMBL/GenBank/DDBJ whole genome shotgun (WGS) entry which is preliminary data.</text>
</comment>
<dbReference type="SUPFAM" id="SSF51206">
    <property type="entry name" value="cAMP-binding domain-like"/>
    <property type="match status" value="1"/>
</dbReference>
<evidence type="ECO:0000259" key="4">
    <source>
        <dbReference type="PROSITE" id="PS50042"/>
    </source>
</evidence>
<dbReference type="Pfam" id="PF13545">
    <property type="entry name" value="HTH_Crp_2"/>
    <property type="match status" value="1"/>
</dbReference>
<dbReference type="OrthoDB" id="3525895at2"/>
<dbReference type="GO" id="GO:0003700">
    <property type="term" value="F:DNA-binding transcription factor activity"/>
    <property type="evidence" value="ECO:0007669"/>
    <property type="project" value="TreeGrafter"/>
</dbReference>
<dbReference type="PROSITE" id="PS51063">
    <property type="entry name" value="HTH_CRP_2"/>
    <property type="match status" value="1"/>
</dbReference>
<evidence type="ECO:0000256" key="2">
    <source>
        <dbReference type="ARBA" id="ARBA00023125"/>
    </source>
</evidence>
<dbReference type="PANTHER" id="PTHR24567">
    <property type="entry name" value="CRP FAMILY TRANSCRIPTIONAL REGULATORY PROTEIN"/>
    <property type="match status" value="1"/>
</dbReference>
<accession>A0A366X3R5</accession>
<protein>
    <submittedName>
        <fullName evidence="6">Crp/Fnr family transcriptional regulator</fullName>
    </submittedName>
</protein>
<dbReference type="InterPro" id="IPR036390">
    <property type="entry name" value="WH_DNA-bd_sf"/>
</dbReference>
<keyword evidence="3" id="KW-0804">Transcription</keyword>
<feature type="domain" description="Cyclic nucleotide-binding" evidence="4">
    <location>
        <begin position="9"/>
        <end position="103"/>
    </location>
</feature>
<dbReference type="Gene3D" id="1.10.10.10">
    <property type="entry name" value="Winged helix-like DNA-binding domain superfamily/Winged helix DNA-binding domain"/>
    <property type="match status" value="1"/>
</dbReference>
<keyword evidence="1" id="KW-0805">Transcription regulation</keyword>
<dbReference type="SUPFAM" id="SSF46785">
    <property type="entry name" value="Winged helix' DNA-binding domain"/>
    <property type="match status" value="1"/>
</dbReference>
<evidence type="ECO:0000256" key="3">
    <source>
        <dbReference type="ARBA" id="ARBA00023163"/>
    </source>
</evidence>
<dbReference type="GO" id="GO:0003677">
    <property type="term" value="F:DNA binding"/>
    <property type="evidence" value="ECO:0007669"/>
    <property type="project" value="UniProtKB-KW"/>
</dbReference>
<evidence type="ECO:0000259" key="5">
    <source>
        <dbReference type="PROSITE" id="PS51063"/>
    </source>
</evidence>
<dbReference type="PROSITE" id="PS50042">
    <property type="entry name" value="CNMP_BINDING_3"/>
    <property type="match status" value="1"/>
</dbReference>
<dbReference type="InterPro" id="IPR018488">
    <property type="entry name" value="cNMP-bd_CS"/>
</dbReference>
<name>A0A366X3R5_9RHOB</name>
<dbReference type="RefSeq" id="WP_113823370.1">
    <property type="nucleotide sequence ID" value="NZ_QOCE01000029.1"/>
</dbReference>
<dbReference type="GO" id="GO:0005829">
    <property type="term" value="C:cytosol"/>
    <property type="evidence" value="ECO:0007669"/>
    <property type="project" value="TreeGrafter"/>
</dbReference>
<dbReference type="InterPro" id="IPR036388">
    <property type="entry name" value="WH-like_DNA-bd_sf"/>
</dbReference>
<organism evidence="6 7">
    <name type="scientific">Phaeobacter gallaeciensis</name>
    <dbReference type="NCBI Taxonomy" id="60890"/>
    <lineage>
        <taxon>Bacteria</taxon>
        <taxon>Pseudomonadati</taxon>
        <taxon>Pseudomonadota</taxon>
        <taxon>Alphaproteobacteria</taxon>
        <taxon>Rhodobacterales</taxon>
        <taxon>Roseobacteraceae</taxon>
        <taxon>Phaeobacter</taxon>
    </lineage>
</organism>
<dbReference type="CDD" id="cd00038">
    <property type="entry name" value="CAP_ED"/>
    <property type="match status" value="1"/>
</dbReference>
<dbReference type="Pfam" id="PF00027">
    <property type="entry name" value="cNMP_binding"/>
    <property type="match status" value="1"/>
</dbReference>
<dbReference type="InterPro" id="IPR014710">
    <property type="entry name" value="RmlC-like_jellyroll"/>
</dbReference>
<dbReference type="SMART" id="SM00100">
    <property type="entry name" value="cNMP"/>
    <property type="match status" value="1"/>
</dbReference>
<dbReference type="Gene3D" id="2.60.120.10">
    <property type="entry name" value="Jelly Rolls"/>
    <property type="match status" value="1"/>
</dbReference>
<dbReference type="InterPro" id="IPR018490">
    <property type="entry name" value="cNMP-bd_dom_sf"/>
</dbReference>
<dbReference type="PRINTS" id="PR00103">
    <property type="entry name" value="CAMPKINASE"/>
</dbReference>
<evidence type="ECO:0000256" key="1">
    <source>
        <dbReference type="ARBA" id="ARBA00023015"/>
    </source>
</evidence>
<dbReference type="PROSITE" id="PS00889">
    <property type="entry name" value="CNMP_BINDING_2"/>
    <property type="match status" value="1"/>
</dbReference>